<organism evidence="2 3">
    <name type="scientific">Zhongshania aquimaris</name>
    <dbReference type="NCBI Taxonomy" id="2857107"/>
    <lineage>
        <taxon>Bacteria</taxon>
        <taxon>Pseudomonadati</taxon>
        <taxon>Pseudomonadota</taxon>
        <taxon>Gammaproteobacteria</taxon>
        <taxon>Cellvibrionales</taxon>
        <taxon>Spongiibacteraceae</taxon>
        <taxon>Zhongshania</taxon>
    </lineage>
</organism>
<dbReference type="EMBL" id="JAHWDQ010000001">
    <property type="protein sequence ID" value="MBW2939178.1"/>
    <property type="molecule type" value="Genomic_DNA"/>
</dbReference>
<evidence type="ECO:0000313" key="2">
    <source>
        <dbReference type="EMBL" id="MBW2939178.1"/>
    </source>
</evidence>
<keyword evidence="1" id="KW-1133">Transmembrane helix</keyword>
<protein>
    <submittedName>
        <fullName evidence="2">Methionine synthase</fullName>
    </submittedName>
</protein>
<keyword evidence="1" id="KW-0472">Membrane</keyword>
<evidence type="ECO:0000313" key="3">
    <source>
        <dbReference type="Proteomes" id="UP001166291"/>
    </source>
</evidence>
<sequence>MSDQTQEQREDDFADVCAAVAILVLVVGTVVYWLQGMPT</sequence>
<dbReference type="RefSeq" id="WP_219041459.1">
    <property type="nucleotide sequence ID" value="NZ_JAHWDQ010000001.1"/>
</dbReference>
<accession>A0ABS6VLJ2</accession>
<dbReference type="Proteomes" id="UP001166291">
    <property type="component" value="Unassembled WGS sequence"/>
</dbReference>
<keyword evidence="3" id="KW-1185">Reference proteome</keyword>
<keyword evidence="1" id="KW-0812">Transmembrane</keyword>
<evidence type="ECO:0000256" key="1">
    <source>
        <dbReference type="SAM" id="Phobius"/>
    </source>
</evidence>
<feature type="transmembrane region" description="Helical" evidence="1">
    <location>
        <begin position="12"/>
        <end position="34"/>
    </location>
</feature>
<comment type="caution">
    <text evidence="2">The sequence shown here is derived from an EMBL/GenBank/DDBJ whole genome shotgun (WGS) entry which is preliminary data.</text>
</comment>
<gene>
    <name evidence="2" type="ORF">KXJ70_00175</name>
</gene>
<proteinExistence type="predicted"/>
<name>A0ABS6VLJ2_9GAMM</name>
<reference evidence="2" key="1">
    <citation type="submission" date="2021-07" db="EMBL/GenBank/DDBJ databases">
        <title>Zhongshania sp. CAU 1632 isolated from seawater.</title>
        <authorList>
            <person name="Kim W."/>
        </authorList>
    </citation>
    <scope>NUCLEOTIDE SEQUENCE</scope>
    <source>
        <strain evidence="2">CAU 1632</strain>
    </source>
</reference>